<feature type="domain" description="Integrase catalytic" evidence="2">
    <location>
        <begin position="17"/>
        <end position="202"/>
    </location>
</feature>
<keyword evidence="4" id="KW-1185">Reference proteome</keyword>
<dbReference type="PhylomeDB" id="T1IGQ9"/>
<dbReference type="Gene3D" id="3.30.420.10">
    <property type="entry name" value="Ribonuclease H-like superfamily/Ribonuclease H"/>
    <property type="match status" value="1"/>
</dbReference>
<dbReference type="InterPro" id="IPR050951">
    <property type="entry name" value="Retrovirus_Pol_polyprotein"/>
</dbReference>
<organism evidence="3 4">
    <name type="scientific">Strigamia maritima</name>
    <name type="common">European centipede</name>
    <name type="synonym">Geophilus maritimus</name>
    <dbReference type="NCBI Taxonomy" id="126957"/>
    <lineage>
        <taxon>Eukaryota</taxon>
        <taxon>Metazoa</taxon>
        <taxon>Ecdysozoa</taxon>
        <taxon>Arthropoda</taxon>
        <taxon>Myriapoda</taxon>
        <taxon>Chilopoda</taxon>
        <taxon>Pleurostigmophora</taxon>
        <taxon>Geophilomorpha</taxon>
        <taxon>Linotaeniidae</taxon>
        <taxon>Strigamia</taxon>
    </lineage>
</organism>
<dbReference type="PROSITE" id="PS50994">
    <property type="entry name" value="INTEGRASE"/>
    <property type="match status" value="1"/>
</dbReference>
<evidence type="ECO:0000256" key="1">
    <source>
        <dbReference type="SAM" id="MobiDB-lite"/>
    </source>
</evidence>
<reference evidence="4" key="1">
    <citation type="submission" date="2011-05" db="EMBL/GenBank/DDBJ databases">
        <authorList>
            <person name="Richards S.R."/>
            <person name="Qu J."/>
            <person name="Jiang H."/>
            <person name="Jhangiani S.N."/>
            <person name="Agravi P."/>
            <person name="Goodspeed R."/>
            <person name="Gross S."/>
            <person name="Mandapat C."/>
            <person name="Jackson L."/>
            <person name="Mathew T."/>
            <person name="Pu L."/>
            <person name="Thornton R."/>
            <person name="Saada N."/>
            <person name="Wilczek-Boney K.B."/>
            <person name="Lee S."/>
            <person name="Kovar C."/>
            <person name="Wu Y."/>
            <person name="Scherer S.E."/>
            <person name="Worley K.C."/>
            <person name="Muzny D.M."/>
            <person name="Gibbs R."/>
        </authorList>
    </citation>
    <scope>NUCLEOTIDE SEQUENCE</scope>
    <source>
        <strain evidence="4">Brora</strain>
    </source>
</reference>
<dbReference type="InterPro" id="IPR012337">
    <property type="entry name" value="RNaseH-like_sf"/>
</dbReference>
<evidence type="ECO:0000313" key="3">
    <source>
        <dbReference type="EnsemblMetazoa" id="SMAR000006-PA"/>
    </source>
</evidence>
<dbReference type="EMBL" id="JH429551">
    <property type="status" value="NOT_ANNOTATED_CDS"/>
    <property type="molecule type" value="Genomic_DNA"/>
</dbReference>
<dbReference type="eggNOG" id="KOG0017">
    <property type="taxonomic scope" value="Eukaryota"/>
</dbReference>
<dbReference type="Proteomes" id="UP000014500">
    <property type="component" value="Unassembled WGS sequence"/>
</dbReference>
<dbReference type="AlphaFoldDB" id="T1IGQ9"/>
<reference evidence="3" key="2">
    <citation type="submission" date="2015-02" db="UniProtKB">
        <authorList>
            <consortium name="EnsemblMetazoa"/>
        </authorList>
    </citation>
    <scope>IDENTIFICATION</scope>
</reference>
<proteinExistence type="predicted"/>
<dbReference type="OMA" id="ANAKICI"/>
<dbReference type="InterPro" id="IPR036397">
    <property type="entry name" value="RNaseH_sf"/>
</dbReference>
<sequence>MPEKGDCGCVGEYTPHNISEPWETVAVDLMGPKPTGINQYKWLLVILDNYTKYVELFPLSTATGAIVAAKFHEVGCRHGFPKKIISDNGPQFISNVYKEYCKKMGVKRALTSPFNPSANPTERANRNLKMMLAIFSDVHSHWPRYLNDFAFASRTGISEATGSTPMLLNTGRNVPPPWNPRIISHAGKLDKNNPQEYVNRLLVTIKNAMSIMCDRVQKNYERHRDLHNKKYNIISFEINDLVWKKTHYLSAKEEKFSAGLAKRRDEPWRIIKVLGGHAYKLEKLADGSIEPSVNIKQLTPYIPEFPIEFWLEGQDCASKAPQDTPNWVETPTLVDLERSIASKNNTESADAIVSENEVEDPDQVPEPGPSSEQEPEPELVHSLDITANNGGANSIVVPAPATDDAMSRYGVCNS</sequence>
<evidence type="ECO:0000313" key="4">
    <source>
        <dbReference type="Proteomes" id="UP000014500"/>
    </source>
</evidence>
<dbReference type="GO" id="GO:0003676">
    <property type="term" value="F:nucleic acid binding"/>
    <property type="evidence" value="ECO:0007669"/>
    <property type="project" value="InterPro"/>
</dbReference>
<dbReference type="STRING" id="126957.T1IGQ9"/>
<dbReference type="GO" id="GO:0015074">
    <property type="term" value="P:DNA integration"/>
    <property type="evidence" value="ECO:0007669"/>
    <property type="project" value="InterPro"/>
</dbReference>
<protein>
    <recommendedName>
        <fullName evidence="2">Integrase catalytic domain-containing protein</fullName>
    </recommendedName>
</protein>
<dbReference type="PANTHER" id="PTHR37984:SF5">
    <property type="entry name" value="PROTEIN NYNRIN-LIKE"/>
    <property type="match status" value="1"/>
</dbReference>
<dbReference type="HOGENOM" id="CLU_662805_0_0_1"/>
<dbReference type="EnsemblMetazoa" id="SMAR000006-RA">
    <property type="protein sequence ID" value="SMAR000006-PA"/>
    <property type="gene ID" value="SMAR000006"/>
</dbReference>
<dbReference type="InterPro" id="IPR001584">
    <property type="entry name" value="Integrase_cat-core"/>
</dbReference>
<dbReference type="Pfam" id="PF00665">
    <property type="entry name" value="rve"/>
    <property type="match status" value="1"/>
</dbReference>
<evidence type="ECO:0000259" key="2">
    <source>
        <dbReference type="PROSITE" id="PS50994"/>
    </source>
</evidence>
<feature type="region of interest" description="Disordered" evidence="1">
    <location>
        <begin position="353"/>
        <end position="379"/>
    </location>
</feature>
<name>T1IGQ9_STRMM</name>
<accession>T1IGQ9</accession>
<dbReference type="PANTHER" id="PTHR37984">
    <property type="entry name" value="PROTEIN CBG26694"/>
    <property type="match status" value="1"/>
</dbReference>
<dbReference type="SUPFAM" id="SSF53098">
    <property type="entry name" value="Ribonuclease H-like"/>
    <property type="match status" value="1"/>
</dbReference>